<dbReference type="AlphaFoldDB" id="A0A6G0Z8F5"/>
<comment type="caution">
    <text evidence="1">The sequence shown here is derived from an EMBL/GenBank/DDBJ whole genome shotgun (WGS) entry which is preliminary data.</text>
</comment>
<organism evidence="1 2">
    <name type="scientific">Aphis craccivora</name>
    <name type="common">Cowpea aphid</name>
    <dbReference type="NCBI Taxonomy" id="307492"/>
    <lineage>
        <taxon>Eukaryota</taxon>
        <taxon>Metazoa</taxon>
        <taxon>Ecdysozoa</taxon>
        <taxon>Arthropoda</taxon>
        <taxon>Hexapoda</taxon>
        <taxon>Insecta</taxon>
        <taxon>Pterygota</taxon>
        <taxon>Neoptera</taxon>
        <taxon>Paraneoptera</taxon>
        <taxon>Hemiptera</taxon>
        <taxon>Sternorrhyncha</taxon>
        <taxon>Aphidomorpha</taxon>
        <taxon>Aphidoidea</taxon>
        <taxon>Aphididae</taxon>
        <taxon>Aphidini</taxon>
        <taxon>Aphis</taxon>
        <taxon>Aphis</taxon>
    </lineage>
</organism>
<protein>
    <submittedName>
        <fullName evidence="1">FLYWCH-type domain-containing protein</fullName>
    </submittedName>
</protein>
<dbReference type="Proteomes" id="UP000478052">
    <property type="component" value="Unassembled WGS sequence"/>
</dbReference>
<sequence>MFWKISECSNSSQRTTNACEAFDSKFNSYFYSSHSYIFQSIGVLKSFQINTHVLINSINTSKTNYRKKKTKFKINKEINKIIKKSSSRHKKIDFSQIKINQTRHLQIFTMNLELPEKIKKLLRHEVHHLKIHPSFPHKIASHH</sequence>
<keyword evidence="2" id="KW-1185">Reference proteome</keyword>
<proteinExistence type="predicted"/>
<name>A0A6G0Z8F5_APHCR</name>
<reference evidence="1 2" key="1">
    <citation type="submission" date="2019-08" db="EMBL/GenBank/DDBJ databases">
        <title>Whole genome of Aphis craccivora.</title>
        <authorList>
            <person name="Voronova N.V."/>
            <person name="Shulinski R.S."/>
            <person name="Bandarenka Y.V."/>
            <person name="Zhorov D.G."/>
            <person name="Warner D."/>
        </authorList>
    </citation>
    <scope>NUCLEOTIDE SEQUENCE [LARGE SCALE GENOMIC DNA]</scope>
    <source>
        <strain evidence="1">180601</strain>
        <tissue evidence="1">Whole Body</tissue>
    </source>
</reference>
<evidence type="ECO:0000313" key="1">
    <source>
        <dbReference type="EMBL" id="KAF0766999.1"/>
    </source>
</evidence>
<accession>A0A6G0Z8F5</accession>
<evidence type="ECO:0000313" key="2">
    <source>
        <dbReference type="Proteomes" id="UP000478052"/>
    </source>
</evidence>
<dbReference type="EMBL" id="VUJU01001061">
    <property type="protein sequence ID" value="KAF0766999.1"/>
    <property type="molecule type" value="Genomic_DNA"/>
</dbReference>
<gene>
    <name evidence="1" type="ORF">FWK35_00007197</name>
</gene>